<proteinExistence type="predicted"/>
<dbReference type="AlphaFoldDB" id="A0AAD5MC97"/>
<comment type="caution">
    <text evidence="2">The sequence shown here is derived from an EMBL/GenBank/DDBJ whole genome shotgun (WGS) entry which is preliminary data.</text>
</comment>
<accession>A0AAD5MC97</accession>
<keyword evidence="1" id="KW-0812">Transmembrane</keyword>
<reference evidence="2" key="1">
    <citation type="submission" date="2021-06" db="EMBL/GenBank/DDBJ databases">
        <title>Parelaphostrongylus tenuis whole genome reference sequence.</title>
        <authorList>
            <person name="Garwood T.J."/>
            <person name="Larsen P.A."/>
            <person name="Fountain-Jones N.M."/>
            <person name="Garbe J.R."/>
            <person name="Macchietto M.G."/>
            <person name="Kania S.A."/>
            <person name="Gerhold R.W."/>
            <person name="Richards J.E."/>
            <person name="Wolf T.M."/>
        </authorList>
    </citation>
    <scope>NUCLEOTIDE SEQUENCE</scope>
    <source>
        <strain evidence="2">MNPRO001-30</strain>
        <tissue evidence="2">Meninges</tissue>
    </source>
</reference>
<evidence type="ECO:0000256" key="1">
    <source>
        <dbReference type="SAM" id="Phobius"/>
    </source>
</evidence>
<protein>
    <submittedName>
        <fullName evidence="2">Uncharacterized protein</fullName>
    </submittedName>
</protein>
<keyword evidence="1" id="KW-0472">Membrane</keyword>
<keyword evidence="3" id="KW-1185">Reference proteome</keyword>
<sequence>MDKCFKLLNSQSEYITFTREKPKATYDFGSFGLGIANFWYFVIQIAIFFVGMVLGAISWLRFDQVVNFIHKFLRDL</sequence>
<dbReference type="Proteomes" id="UP001196413">
    <property type="component" value="Unassembled WGS sequence"/>
</dbReference>
<gene>
    <name evidence="2" type="ORF">KIN20_012524</name>
</gene>
<evidence type="ECO:0000313" key="2">
    <source>
        <dbReference type="EMBL" id="KAJ1355205.1"/>
    </source>
</evidence>
<dbReference type="EMBL" id="JAHQIW010002386">
    <property type="protein sequence ID" value="KAJ1355205.1"/>
    <property type="molecule type" value="Genomic_DNA"/>
</dbReference>
<organism evidence="2 3">
    <name type="scientific">Parelaphostrongylus tenuis</name>
    <name type="common">Meningeal worm</name>
    <dbReference type="NCBI Taxonomy" id="148309"/>
    <lineage>
        <taxon>Eukaryota</taxon>
        <taxon>Metazoa</taxon>
        <taxon>Ecdysozoa</taxon>
        <taxon>Nematoda</taxon>
        <taxon>Chromadorea</taxon>
        <taxon>Rhabditida</taxon>
        <taxon>Rhabditina</taxon>
        <taxon>Rhabditomorpha</taxon>
        <taxon>Strongyloidea</taxon>
        <taxon>Metastrongylidae</taxon>
        <taxon>Parelaphostrongylus</taxon>
    </lineage>
</organism>
<feature type="transmembrane region" description="Helical" evidence="1">
    <location>
        <begin position="38"/>
        <end position="62"/>
    </location>
</feature>
<evidence type="ECO:0000313" key="3">
    <source>
        <dbReference type="Proteomes" id="UP001196413"/>
    </source>
</evidence>
<keyword evidence="1" id="KW-1133">Transmembrane helix</keyword>
<name>A0AAD5MC97_PARTN</name>